<keyword evidence="9" id="KW-1185">Reference proteome</keyword>
<keyword evidence="3 5" id="KW-0175">Coiled coil</keyword>
<evidence type="ECO:0000313" key="9">
    <source>
        <dbReference type="Proteomes" id="UP000510822"/>
    </source>
</evidence>
<reference evidence="8 9" key="1">
    <citation type="journal article" date="2016" name="Int. J. Syst. Evol. Microbiol.">
        <title>Chitinibacter fontanus sp. nov., isolated from a spring.</title>
        <authorList>
            <person name="Sheu S.Y."/>
            <person name="Li Y.S."/>
            <person name="Young C.C."/>
            <person name="Chen W.M."/>
        </authorList>
    </citation>
    <scope>NUCLEOTIDE SEQUENCE [LARGE SCALE GENOMIC DNA]</scope>
    <source>
        <strain evidence="8 9">STM-7</strain>
    </source>
</reference>
<comment type="subcellular location">
    <subcellularLocation>
        <location evidence="5">Secreted</location>
    </subcellularLocation>
    <subcellularLocation>
        <location evidence="5">Bacterial flagellum</location>
    </subcellularLocation>
</comment>
<evidence type="ECO:0000313" key="8">
    <source>
        <dbReference type="EMBL" id="QLI80127.1"/>
    </source>
</evidence>
<name>A0A7D5ZE01_9NEIS</name>
<evidence type="ECO:0000259" key="7">
    <source>
        <dbReference type="Pfam" id="PF07195"/>
    </source>
</evidence>
<comment type="similarity">
    <text evidence="1 5">Belongs to the FliD family.</text>
</comment>
<keyword evidence="8" id="KW-0966">Cell projection</keyword>
<evidence type="ECO:0000256" key="2">
    <source>
        <dbReference type="ARBA" id="ARBA00011255"/>
    </source>
</evidence>
<dbReference type="GO" id="GO:0009424">
    <property type="term" value="C:bacterial-type flagellum hook"/>
    <property type="evidence" value="ECO:0007669"/>
    <property type="project" value="UniProtKB-UniRule"/>
</dbReference>
<protein>
    <recommendedName>
        <fullName evidence="5">Flagellar hook-associated protein 2</fullName>
        <shortName evidence="5">HAP2</shortName>
    </recommendedName>
    <alternativeName>
        <fullName evidence="5">Flagellar cap protein</fullName>
    </alternativeName>
</protein>
<dbReference type="GO" id="GO:0005576">
    <property type="term" value="C:extracellular region"/>
    <property type="evidence" value="ECO:0007669"/>
    <property type="project" value="UniProtKB-SubCell"/>
</dbReference>
<dbReference type="InterPro" id="IPR003481">
    <property type="entry name" value="FliD_N"/>
</dbReference>
<organism evidence="8 9">
    <name type="scientific">Chitinibacter fontanus</name>
    <dbReference type="NCBI Taxonomy" id="1737446"/>
    <lineage>
        <taxon>Bacteria</taxon>
        <taxon>Pseudomonadati</taxon>
        <taxon>Pseudomonadota</taxon>
        <taxon>Betaproteobacteria</taxon>
        <taxon>Neisseriales</taxon>
        <taxon>Chitinibacteraceae</taxon>
        <taxon>Chitinibacter</taxon>
    </lineage>
</organism>
<dbReference type="AlphaFoldDB" id="A0A7D5ZE01"/>
<comment type="function">
    <text evidence="5">Required for morphogenesis and for the elongation of the flagellar filament by facilitating polymerization of the flagellin monomers at the tip of growing filament. Forms a capping structure, which prevents flagellin subunits (transported through the central channel of the flagellum) from leaking out without polymerization at the distal end.</text>
</comment>
<evidence type="ECO:0000256" key="4">
    <source>
        <dbReference type="ARBA" id="ARBA00023143"/>
    </source>
</evidence>
<dbReference type="Proteomes" id="UP000510822">
    <property type="component" value="Chromosome"/>
</dbReference>
<sequence>MAITTGGMSGIDINGLVSQLMSIERQPLQKMTVKEVGLQAKISAYGTIKSGLTSFQSALAKLNNVATYTGSTSATSSDDSAVKISASAGAQASKYNIEVTQLATSQKLASRTYTKASDVIGEGVLTIDFGSYGSGFTPNTARTSISVTIDSTNNTLEGVRDAINKANGGVSASIVNDGTGYRLALSSSQSGSANNMRITVAEAGISASNTDLNGLSALAYNPAATPAAITNMTQNQAAKDSIFKLDGITITKPTNVVTDAIDGLTFTLAKETTTQVQLSVNKNSASITAPLKEMVKSYNDLIKTMRDLTKADTSKAAPGESNNAQVLNGEYVPRMIETELRDMMNQVLDYTGGDIKRLSQVGISVDRNGVMTLDETKLNKGMADDPDGVTSLFASNARSTDRQIKIETLGKNTLAGNYDLNVTALASQGTFVGSTAATFTSGVFPINSTNKSISLTVDGKAISIDLAEGSYTSTQLAAEIQTRVNSNSTLKTAGSTVAVSIDASNKISITSNKYGASSSVMVSSAAAEFGLQGGTNSSGVDAAGSLNGIALKSDGQKLYNDDGFKLSVLGGTIGDRGGIAVSQGFASQLDKAVAKIIDGKGAIGTKLETLNKTVKDIQQQRTAFERRMTATEARYRAQYVALDTMLTQMQQTSSSLSQQLATLPKFS</sequence>
<keyword evidence="4 5" id="KW-0975">Bacterial flagellum</keyword>
<evidence type="ECO:0000259" key="6">
    <source>
        <dbReference type="Pfam" id="PF02465"/>
    </source>
</evidence>
<dbReference type="KEGG" id="cfon:HZU75_00440"/>
<dbReference type="GO" id="GO:0007155">
    <property type="term" value="P:cell adhesion"/>
    <property type="evidence" value="ECO:0007669"/>
    <property type="project" value="InterPro"/>
</dbReference>
<evidence type="ECO:0000256" key="5">
    <source>
        <dbReference type="RuleBase" id="RU362066"/>
    </source>
</evidence>
<dbReference type="GO" id="GO:0009421">
    <property type="term" value="C:bacterial-type flagellum filament cap"/>
    <property type="evidence" value="ECO:0007669"/>
    <property type="project" value="InterPro"/>
</dbReference>
<evidence type="ECO:0000256" key="1">
    <source>
        <dbReference type="ARBA" id="ARBA00009764"/>
    </source>
</evidence>
<accession>A0A7D5ZE01</accession>
<dbReference type="Pfam" id="PF02465">
    <property type="entry name" value="FliD_N"/>
    <property type="match status" value="1"/>
</dbReference>
<feature type="domain" description="Flagellar hook-associated protein 2 C-terminal" evidence="7">
    <location>
        <begin position="580"/>
        <end position="651"/>
    </location>
</feature>
<dbReference type="PANTHER" id="PTHR30288">
    <property type="entry name" value="FLAGELLAR CAP/ASSEMBLY PROTEIN FLID"/>
    <property type="match status" value="1"/>
</dbReference>
<keyword evidence="8" id="KW-0969">Cilium</keyword>
<dbReference type="InterPro" id="IPR040026">
    <property type="entry name" value="FliD"/>
</dbReference>
<evidence type="ECO:0000256" key="3">
    <source>
        <dbReference type="ARBA" id="ARBA00023054"/>
    </source>
</evidence>
<keyword evidence="8" id="KW-0282">Flagellum</keyword>
<dbReference type="PANTHER" id="PTHR30288:SF0">
    <property type="entry name" value="FLAGELLAR HOOK-ASSOCIATED PROTEIN 2"/>
    <property type="match status" value="1"/>
</dbReference>
<dbReference type="Pfam" id="PF07195">
    <property type="entry name" value="FliD_C"/>
    <property type="match status" value="2"/>
</dbReference>
<gene>
    <name evidence="8" type="primary">fliD</name>
    <name evidence="8" type="ORF">HZU75_00440</name>
</gene>
<dbReference type="EMBL" id="CP058952">
    <property type="protein sequence ID" value="QLI80127.1"/>
    <property type="molecule type" value="Genomic_DNA"/>
</dbReference>
<dbReference type="InterPro" id="IPR010809">
    <property type="entry name" value="FliD_C"/>
</dbReference>
<feature type="domain" description="Flagellar hook-associated protein 2 N-terminal" evidence="6">
    <location>
        <begin position="9"/>
        <end position="106"/>
    </location>
</feature>
<feature type="coiled-coil region" evidence="5">
    <location>
        <begin position="607"/>
        <end position="634"/>
    </location>
</feature>
<comment type="subunit">
    <text evidence="2 5">Homopentamer.</text>
</comment>
<keyword evidence="5" id="KW-0964">Secreted</keyword>
<proteinExistence type="inferred from homology"/>
<feature type="domain" description="Flagellar hook-associated protein 2 C-terminal" evidence="7">
    <location>
        <begin position="238"/>
        <end position="401"/>
    </location>
</feature>
<dbReference type="RefSeq" id="WP_180307272.1">
    <property type="nucleotide sequence ID" value="NZ_CP058952.1"/>
</dbReference>
<dbReference type="GO" id="GO:0071973">
    <property type="term" value="P:bacterial-type flagellum-dependent cell motility"/>
    <property type="evidence" value="ECO:0007669"/>
    <property type="project" value="TreeGrafter"/>
</dbReference>